<feature type="binding site" evidence="14">
    <location>
        <position position="160"/>
    </location>
    <ligand>
        <name>1D-myo-inositol 1,3,4-trisphosphate</name>
        <dbReference type="ChEBI" id="CHEBI:58414"/>
    </ligand>
</feature>
<dbReference type="Pfam" id="PF05770">
    <property type="entry name" value="Ins134_P3_kin"/>
    <property type="match status" value="1"/>
</dbReference>
<dbReference type="GO" id="GO:0047325">
    <property type="term" value="F:inositol-3,4,5,6-tetrakisphosphate 1-kinase activity"/>
    <property type="evidence" value="ECO:0007669"/>
    <property type="project" value="UniProtKB-EC"/>
</dbReference>
<keyword evidence="6 13" id="KW-0418">Kinase</keyword>
<evidence type="ECO:0000256" key="10">
    <source>
        <dbReference type="ARBA" id="ARBA00051312"/>
    </source>
</evidence>
<evidence type="ECO:0000256" key="13">
    <source>
        <dbReference type="PIRNR" id="PIRNR038186"/>
    </source>
</evidence>
<reference evidence="17" key="1">
    <citation type="submission" date="2023-03" db="EMBL/GenBank/DDBJ databases">
        <title>Chromosome-scale reference genome and RAD-based genetic map of yellow starthistle (Centaurea solstitialis) reveal putative structural variation and QTLs associated with invader traits.</title>
        <authorList>
            <person name="Reatini B."/>
            <person name="Cang F.A."/>
            <person name="Jiang Q."/>
            <person name="Mckibben M.T.W."/>
            <person name="Barker M.S."/>
            <person name="Rieseberg L.H."/>
            <person name="Dlugosch K.M."/>
        </authorList>
    </citation>
    <scope>NUCLEOTIDE SEQUENCE</scope>
    <source>
        <strain evidence="17">CAN-66</strain>
        <tissue evidence="17">Leaf</tissue>
    </source>
</reference>
<evidence type="ECO:0000313" key="17">
    <source>
        <dbReference type="EMBL" id="KAJ9558079.1"/>
    </source>
</evidence>
<dbReference type="GO" id="GO:0032957">
    <property type="term" value="P:inositol trisphosphate metabolic process"/>
    <property type="evidence" value="ECO:0007669"/>
    <property type="project" value="InterPro"/>
</dbReference>
<gene>
    <name evidence="17" type="ORF">OSB04_012693</name>
</gene>
<feature type="binding site" evidence="14">
    <location>
        <position position="192"/>
    </location>
    <ligand>
        <name>1D-myo-inositol 1,3,4-trisphosphate</name>
        <dbReference type="ChEBI" id="CHEBI:58414"/>
    </ligand>
</feature>
<dbReference type="Pfam" id="PF17927">
    <property type="entry name" value="Ins134_P3_kin_N"/>
    <property type="match status" value="1"/>
</dbReference>
<dbReference type="PANTHER" id="PTHR14217">
    <property type="entry name" value="INOSITOL-TETRAKISPHOSPHATE 1-KINASE"/>
    <property type="match status" value="1"/>
</dbReference>
<protein>
    <recommendedName>
        <fullName evidence="13">Inositol-tetrakisphosphate 1-kinase</fullName>
        <ecNumber evidence="13">2.7.1.134</ecNumber>
    </recommendedName>
</protein>
<dbReference type="AlphaFoldDB" id="A0AA38WQ64"/>
<dbReference type="GO" id="GO:0052725">
    <property type="term" value="F:inositol-1,3,4-trisphosphate 6-kinase activity"/>
    <property type="evidence" value="ECO:0007669"/>
    <property type="project" value="InterPro"/>
</dbReference>
<evidence type="ECO:0000259" key="16">
    <source>
        <dbReference type="PROSITE" id="PS50975"/>
    </source>
</evidence>
<dbReference type="GO" id="GO:0005737">
    <property type="term" value="C:cytoplasm"/>
    <property type="evidence" value="ECO:0007669"/>
    <property type="project" value="TreeGrafter"/>
</dbReference>
<dbReference type="PROSITE" id="PS50975">
    <property type="entry name" value="ATP_GRASP"/>
    <property type="match status" value="1"/>
</dbReference>
<keyword evidence="4 13" id="KW-0479">Metal-binding</keyword>
<evidence type="ECO:0000256" key="9">
    <source>
        <dbReference type="ARBA" id="ARBA00033645"/>
    </source>
</evidence>
<dbReference type="PIRSF" id="PIRSF038186">
    <property type="entry name" value="ITPK"/>
    <property type="match status" value="1"/>
</dbReference>
<comment type="subunit">
    <text evidence="2 13">Monomer.</text>
</comment>
<comment type="catalytic activity">
    <reaction evidence="11">
        <text>1D-myo-inositol 1,3,4-trisphosphate + ATP = 1D-myo-inositol 1,3,4,6-tetrakisphosphate + ADP + H(+)</text>
        <dbReference type="Rhea" id="RHEA:20940"/>
        <dbReference type="ChEBI" id="CHEBI:15378"/>
        <dbReference type="ChEBI" id="CHEBI:30616"/>
        <dbReference type="ChEBI" id="CHEBI:57660"/>
        <dbReference type="ChEBI" id="CHEBI:58414"/>
        <dbReference type="ChEBI" id="CHEBI:456216"/>
        <dbReference type="EC" id="2.7.1.159"/>
    </reaction>
    <physiologicalReaction direction="left-to-right" evidence="11">
        <dbReference type="Rhea" id="RHEA:20941"/>
    </physiologicalReaction>
</comment>
<feature type="binding site" evidence="15">
    <location>
        <position position="292"/>
    </location>
    <ligand>
        <name>Mg(2+)</name>
        <dbReference type="ChEBI" id="CHEBI:18420"/>
        <label>2</label>
    </ligand>
</feature>
<feature type="binding site" evidence="15">
    <location>
        <position position="290"/>
    </location>
    <ligand>
        <name>Mg(2+)</name>
        <dbReference type="ChEBI" id="CHEBI:18420"/>
        <label>2</label>
    </ligand>
</feature>
<comment type="function">
    <text evidence="13">Kinase that can phosphorylate various inositol polyphosphate such as Ins(3,4,5,6)P4 or Ins(1,3,4)P3.</text>
</comment>
<feature type="binding site" evidence="15">
    <location>
        <position position="290"/>
    </location>
    <ligand>
        <name>Mg(2+)</name>
        <dbReference type="ChEBI" id="CHEBI:18420"/>
        <label>1</label>
    </ligand>
</feature>
<dbReference type="PANTHER" id="PTHR14217:SF43">
    <property type="entry name" value="INOSITOL-TETRAKISPHOSPHATE 1-KINASE"/>
    <property type="match status" value="1"/>
</dbReference>
<evidence type="ECO:0000313" key="18">
    <source>
        <dbReference type="Proteomes" id="UP001172457"/>
    </source>
</evidence>
<dbReference type="GO" id="GO:0005524">
    <property type="term" value="F:ATP binding"/>
    <property type="evidence" value="ECO:0007669"/>
    <property type="project" value="UniProtKB-UniRule"/>
</dbReference>
<dbReference type="Gene3D" id="3.30.470.20">
    <property type="entry name" value="ATP-grasp fold, B domain"/>
    <property type="match status" value="1"/>
</dbReference>
<keyword evidence="8 13" id="KW-0460">Magnesium</keyword>
<evidence type="ECO:0000256" key="5">
    <source>
        <dbReference type="ARBA" id="ARBA00022741"/>
    </source>
</evidence>
<keyword evidence="5 13" id="KW-0547">Nucleotide-binding</keyword>
<evidence type="ECO:0000256" key="11">
    <source>
        <dbReference type="ARBA" id="ARBA00051366"/>
    </source>
</evidence>
<comment type="catalytic activity">
    <reaction evidence="10">
        <text>1D-myo-inositol 1,3,4-trisphosphate + ATP = 1D-myo-inositol 1,3,4,5-tetrakisphosphate + ADP + H(+)</text>
        <dbReference type="Rhea" id="RHEA:13253"/>
        <dbReference type="ChEBI" id="CHEBI:15378"/>
        <dbReference type="ChEBI" id="CHEBI:30616"/>
        <dbReference type="ChEBI" id="CHEBI:57895"/>
        <dbReference type="ChEBI" id="CHEBI:58414"/>
        <dbReference type="ChEBI" id="CHEBI:456216"/>
        <dbReference type="EC" id="2.7.1.159"/>
    </reaction>
    <physiologicalReaction direction="left-to-right" evidence="10">
        <dbReference type="Rhea" id="RHEA:13254"/>
    </physiologicalReaction>
</comment>
<evidence type="ECO:0000256" key="15">
    <source>
        <dbReference type="PIRSR" id="PIRSR038186-2"/>
    </source>
</evidence>
<dbReference type="GO" id="GO:0052726">
    <property type="term" value="F:inositol-1,3,4-trisphosphate 5-kinase activity"/>
    <property type="evidence" value="ECO:0007669"/>
    <property type="project" value="InterPro"/>
</dbReference>
<feature type="binding site" evidence="14">
    <location>
        <position position="296"/>
    </location>
    <ligand>
        <name>1D-myo-inositol 1,3,4-trisphosphate</name>
        <dbReference type="ChEBI" id="CHEBI:58414"/>
    </ligand>
</feature>
<dbReference type="SUPFAM" id="SSF56059">
    <property type="entry name" value="Glutathione synthetase ATP-binding domain-like"/>
    <property type="match status" value="1"/>
</dbReference>
<dbReference type="Proteomes" id="UP001172457">
    <property type="component" value="Chromosome 3"/>
</dbReference>
<evidence type="ECO:0000256" key="8">
    <source>
        <dbReference type="ARBA" id="ARBA00022842"/>
    </source>
</evidence>
<evidence type="ECO:0000256" key="7">
    <source>
        <dbReference type="ARBA" id="ARBA00022840"/>
    </source>
</evidence>
<comment type="catalytic activity">
    <reaction evidence="12">
        <text>1D-myo-inositol 3,4,6-trisphosphate + ATP = 1D-myo-inositol 1,3,4,6-tetrakisphosphate + ADP + H(+)</text>
        <dbReference type="Rhea" id="RHEA:70287"/>
        <dbReference type="ChEBI" id="CHEBI:15378"/>
        <dbReference type="ChEBI" id="CHEBI:30616"/>
        <dbReference type="ChEBI" id="CHEBI:57660"/>
        <dbReference type="ChEBI" id="CHEBI:189099"/>
        <dbReference type="ChEBI" id="CHEBI:456216"/>
    </reaction>
    <physiologicalReaction direction="left-to-right" evidence="12">
        <dbReference type="Rhea" id="RHEA:70288"/>
    </physiologicalReaction>
</comment>
<evidence type="ECO:0000256" key="6">
    <source>
        <dbReference type="ARBA" id="ARBA00022777"/>
    </source>
</evidence>
<feature type="binding site" evidence="14">
    <location>
        <position position="292"/>
    </location>
    <ligand>
        <name>1D-myo-inositol 1,3,4-trisphosphate</name>
        <dbReference type="ChEBI" id="CHEBI:58414"/>
    </ligand>
</feature>
<dbReference type="Gene3D" id="3.40.50.11370">
    <property type="match status" value="1"/>
</dbReference>
<dbReference type="FunFam" id="3.30.1490.220:FF:000002">
    <property type="entry name" value="Inositol-tetrakisphosphate 1-kinase"/>
    <property type="match status" value="1"/>
</dbReference>
<feature type="binding site" evidence="14">
    <location>
        <begin position="181"/>
        <end position="192"/>
    </location>
    <ligand>
        <name>ATP</name>
        <dbReference type="ChEBI" id="CHEBI:30616"/>
    </ligand>
</feature>
<comment type="caution">
    <text evidence="17">The sequence shown here is derived from an EMBL/GenBank/DDBJ whole genome shotgun (WGS) entry which is preliminary data.</text>
</comment>
<accession>A0AA38WQ64</accession>
<evidence type="ECO:0000256" key="12">
    <source>
        <dbReference type="ARBA" id="ARBA00051721"/>
    </source>
</evidence>
<feature type="binding site" evidence="14">
    <location>
        <position position="67"/>
    </location>
    <ligand>
        <name>1D-myo-inositol 1,3,4-trisphosphate</name>
        <dbReference type="ChEBI" id="CHEBI:58414"/>
    </ligand>
</feature>
<dbReference type="Gene3D" id="3.30.1490.220">
    <property type="match status" value="1"/>
</dbReference>
<evidence type="ECO:0000256" key="14">
    <source>
        <dbReference type="PIRSR" id="PIRSR038186-1"/>
    </source>
</evidence>
<feature type="binding site" evidence="14">
    <location>
        <position position="149"/>
    </location>
    <ligand>
        <name>ATP</name>
        <dbReference type="ChEBI" id="CHEBI:30616"/>
    </ligand>
</feature>
<keyword evidence="3 13" id="KW-0808">Transferase</keyword>
<dbReference type="InterPro" id="IPR040464">
    <property type="entry name" value="InsP(3)kin_ATP-grasp"/>
</dbReference>
<organism evidence="17 18">
    <name type="scientific">Centaurea solstitialis</name>
    <name type="common">yellow star-thistle</name>
    <dbReference type="NCBI Taxonomy" id="347529"/>
    <lineage>
        <taxon>Eukaryota</taxon>
        <taxon>Viridiplantae</taxon>
        <taxon>Streptophyta</taxon>
        <taxon>Embryophyta</taxon>
        <taxon>Tracheophyta</taxon>
        <taxon>Spermatophyta</taxon>
        <taxon>Magnoliopsida</taxon>
        <taxon>eudicotyledons</taxon>
        <taxon>Gunneridae</taxon>
        <taxon>Pentapetalae</taxon>
        <taxon>asterids</taxon>
        <taxon>campanulids</taxon>
        <taxon>Asterales</taxon>
        <taxon>Asteraceae</taxon>
        <taxon>Carduoideae</taxon>
        <taxon>Cardueae</taxon>
        <taxon>Centaureinae</taxon>
        <taxon>Centaurea</taxon>
    </lineage>
</organism>
<dbReference type="EMBL" id="JARYMX010000003">
    <property type="protein sequence ID" value="KAJ9558079.1"/>
    <property type="molecule type" value="Genomic_DNA"/>
</dbReference>
<evidence type="ECO:0000256" key="4">
    <source>
        <dbReference type="ARBA" id="ARBA00022723"/>
    </source>
</evidence>
<evidence type="ECO:0000256" key="1">
    <source>
        <dbReference type="ARBA" id="ARBA00009601"/>
    </source>
</evidence>
<feature type="domain" description="ATP-grasp" evidence="16">
    <location>
        <begin position="111"/>
        <end position="319"/>
    </location>
</feature>
<dbReference type="InterPro" id="IPR041429">
    <property type="entry name" value="ITPK1_N"/>
</dbReference>
<dbReference type="GO" id="GO:0052835">
    <property type="term" value="F:inositol-3,4,6-trisphosphate 1-kinase activity"/>
    <property type="evidence" value="ECO:0007669"/>
    <property type="project" value="UniProtKB-ARBA"/>
</dbReference>
<dbReference type="InterPro" id="IPR011761">
    <property type="entry name" value="ATP-grasp"/>
</dbReference>
<dbReference type="EC" id="2.7.1.134" evidence="13"/>
<dbReference type="InterPro" id="IPR008656">
    <property type="entry name" value="Inositol_tetrakis-P_1-kinase"/>
</dbReference>
<sequence>MEEDKMPESEPVKRFLVGYALPERKKGGFFKLPTFINHAKDRGIDFVAIDVGKPLADQSPFDCIVHKLYNQEWKLNLHDFMAKNPKTIVIDPPSAIERLRNRISMLDSVTDLKIPNLTIPNQLLISADSSSSLSSVIDTGKLDFPMIAKPVVVDGSTKSHKLSLVLNKEGLLALQPPVVLQQFVNHGGVIFKVYVAGDCVECVKRHSLKDISKEKLEKVSLESGGVICFSQISNSAIAKSTEDSDSEEVEMPPPEFISETANRLRRALGLHLFNFDMIRDEKGSGYLVIDINYFPGFEKLPSFETFMTDFFLNLMKSHTV</sequence>
<dbReference type="GO" id="GO:0000287">
    <property type="term" value="F:magnesium ion binding"/>
    <property type="evidence" value="ECO:0007669"/>
    <property type="project" value="InterPro"/>
</dbReference>
<comment type="catalytic activity">
    <reaction evidence="9">
        <text>1D-myo-inositol 3,4,5,6-tetrakisphosphate + ATP = 1D-myo-inositol 1,3,4,5,6-pentakisphosphate + ADP + H(+)</text>
        <dbReference type="Rhea" id="RHEA:12452"/>
        <dbReference type="ChEBI" id="CHEBI:15378"/>
        <dbReference type="ChEBI" id="CHEBI:30616"/>
        <dbReference type="ChEBI" id="CHEBI:57539"/>
        <dbReference type="ChEBI" id="CHEBI:57733"/>
        <dbReference type="ChEBI" id="CHEBI:456216"/>
        <dbReference type="EC" id="2.7.1.134"/>
    </reaction>
    <physiologicalReaction direction="left-to-right" evidence="9">
        <dbReference type="Rhea" id="RHEA:12453"/>
    </physiologicalReaction>
    <physiologicalReaction direction="right-to-left" evidence="9">
        <dbReference type="Rhea" id="RHEA:12454"/>
    </physiologicalReaction>
</comment>
<feature type="binding site" evidence="14">
    <location>
        <position position="25"/>
    </location>
    <ligand>
        <name>1D-myo-inositol 1,3,4-trisphosphate</name>
        <dbReference type="ChEBI" id="CHEBI:58414"/>
    </ligand>
</feature>
<keyword evidence="18" id="KW-1185">Reference proteome</keyword>
<comment type="cofactor">
    <cofactor evidence="13 15">
        <name>Mg(2+)</name>
        <dbReference type="ChEBI" id="CHEBI:18420"/>
    </cofactor>
    <text evidence="13 15">Binds 2 magnesium ions per subunit.</text>
</comment>
<name>A0AA38WQ64_9ASTR</name>
<proteinExistence type="inferred from homology"/>
<feature type="binding site" evidence="14">
    <location>
        <position position="207"/>
    </location>
    <ligand>
        <name>ATP</name>
        <dbReference type="ChEBI" id="CHEBI:30616"/>
    </ligand>
</feature>
<keyword evidence="7 13" id="KW-0067">ATP-binding</keyword>
<evidence type="ECO:0000256" key="3">
    <source>
        <dbReference type="ARBA" id="ARBA00022679"/>
    </source>
</evidence>
<feature type="binding site" evidence="14">
    <location>
        <position position="102"/>
    </location>
    <ligand>
        <name>ATP</name>
        <dbReference type="ChEBI" id="CHEBI:30616"/>
    </ligand>
</feature>
<comment type="similarity">
    <text evidence="1 13">Belongs to the ITPK1 family.</text>
</comment>
<evidence type="ECO:0000256" key="2">
    <source>
        <dbReference type="ARBA" id="ARBA00011245"/>
    </source>
</evidence>
<feature type="binding site" evidence="15">
    <location>
        <position position="276"/>
    </location>
    <ligand>
        <name>Mg(2+)</name>
        <dbReference type="ChEBI" id="CHEBI:18420"/>
        <label>1</label>
    </ligand>
</feature>